<accession>A0A1X2EMH0</accession>
<dbReference type="AlphaFoldDB" id="A0A1X2EMH0"/>
<reference evidence="9 10" key="1">
    <citation type="submission" date="2016-01" db="EMBL/GenBank/DDBJ databases">
        <title>The new phylogeny of the genus Mycobacterium.</title>
        <authorList>
            <person name="Tarcisio F."/>
            <person name="Conor M."/>
            <person name="Antonella G."/>
            <person name="Elisabetta G."/>
            <person name="Giulia F.S."/>
            <person name="Sara T."/>
            <person name="Anna F."/>
            <person name="Clotilde B."/>
            <person name="Roberto B."/>
            <person name="Veronica D.S."/>
            <person name="Fabio R."/>
            <person name="Monica P."/>
            <person name="Olivier J."/>
            <person name="Enrico T."/>
            <person name="Nicola S."/>
        </authorList>
    </citation>
    <scope>NUCLEOTIDE SEQUENCE [LARGE SCALE GENOMIC DNA]</scope>
    <source>
        <strain evidence="9 10">DSM 44153</strain>
    </source>
</reference>
<sequence length="947" mass="100249">MSAALARFPELIRRFAVPIIVGWVLLAGALNVLVPQLEQVVAENSPPFVPSDLRSSTALTDMARTFEEGTSNNVVYVALLGDDELGADARDYYRDLVSDLRAEPLVDTVRDLWSDPVSAAASESADGRMVYTQLWLQGDMGETRSFEAIDRVEQIVGATSPPAGVRAFVTGPPAVLADEFVTGARDAFVVSVIGSVIILTVLLAVYRSLITALLPLVSVGLGLLVARPVVALLGEHQVIQVSLFALAMSAALMLGAGVDYAIFFLGRYHEAIRNGQSRHQAYDTAYRRVNHVIVASGLTIAGACACLVFTQISVLNTAGIPCALSILIGLAAALTLTPALVTVAGRRGYLDPVVGTERERRWRRIGTAVVRWPVPTFIAATAVLAVLTSTLPSLVLSFNEIAVQPADTPSVQAMAELEEHFPNNQASPDFVTIHADHDMRNPSDTVAIEEVSRALAKRPDVDSVLSISRPTGHLLAESLLVNQAGVMGARLEQDTALLGERVTDLNTVDANLTAMAGALDTLEHDFDRVGDQIAATGSDVNRTVDGVDAIRRSADEVIAAVDPLRRQVADHPDCGADLLCSAAQTAVTAFDSSPLPAALEGVGTAAAGADRVADGTDRTVAALRAALGDVGAMREQITGLQTVLHRTTGTLEMLTPELAAATDYLQEIGRNYGTDESGIFYLPQQVFDDPRFAVAIEAMFSPDGKMTRLLVYGNTSAFGQTGIDRARGLEQTARDVIAGGRLDGAVVQVGGIGATFADVQQIMARDFKVLVIVTMLLVFSVVLVVLRSLVAALTVVTTVALSYASAVGVSVLVWQHLLGIELHWAVPALAFIALVAVGSDYNLLFTARMRDEASGGLHTGIIRAFGGTGSVVTIAGVVFASTMFAMLGSTMTNIMQLGSTVGMGLLVDTFIVRAVIVPAIASRLGIWFWWPLPRRKVLAPVATPAVP</sequence>
<dbReference type="EMBL" id="LQPZ01000014">
    <property type="protein sequence ID" value="ORX06803.1"/>
    <property type="molecule type" value="Genomic_DNA"/>
</dbReference>
<feature type="transmembrane region" description="Helical" evidence="7">
    <location>
        <begin position="318"/>
        <end position="344"/>
    </location>
</feature>
<keyword evidence="4 7" id="KW-0812">Transmembrane</keyword>
<keyword evidence="10" id="KW-1185">Reference proteome</keyword>
<evidence type="ECO:0000259" key="8">
    <source>
        <dbReference type="Pfam" id="PF03176"/>
    </source>
</evidence>
<feature type="transmembrane region" description="Helical" evidence="7">
    <location>
        <begin position="824"/>
        <end position="844"/>
    </location>
</feature>
<dbReference type="Pfam" id="PF03176">
    <property type="entry name" value="MMPL"/>
    <property type="match status" value="2"/>
</dbReference>
<evidence type="ECO:0000256" key="4">
    <source>
        <dbReference type="ARBA" id="ARBA00022692"/>
    </source>
</evidence>
<evidence type="ECO:0000256" key="3">
    <source>
        <dbReference type="ARBA" id="ARBA00022475"/>
    </source>
</evidence>
<dbReference type="PANTHER" id="PTHR33406">
    <property type="entry name" value="MEMBRANE PROTEIN MJ1562-RELATED"/>
    <property type="match status" value="1"/>
</dbReference>
<feature type="transmembrane region" description="Helical" evidence="7">
    <location>
        <begin position="793"/>
        <end position="818"/>
    </location>
</feature>
<evidence type="ECO:0000313" key="10">
    <source>
        <dbReference type="Proteomes" id="UP000193090"/>
    </source>
</evidence>
<evidence type="ECO:0000256" key="7">
    <source>
        <dbReference type="SAM" id="Phobius"/>
    </source>
</evidence>
<dbReference type="SUPFAM" id="SSF82866">
    <property type="entry name" value="Multidrug efflux transporter AcrB transmembrane domain"/>
    <property type="match status" value="2"/>
</dbReference>
<dbReference type="InterPro" id="IPR050545">
    <property type="entry name" value="Mycobact_MmpL"/>
</dbReference>
<comment type="caution">
    <text evidence="9">The sequence shown here is derived from an EMBL/GenBank/DDBJ whole genome shotgun (WGS) entry which is preliminary data.</text>
</comment>
<keyword evidence="6 7" id="KW-0472">Membrane</keyword>
<dbReference type="STRING" id="1798.AWC30_05835"/>
<dbReference type="Gene3D" id="1.20.1640.10">
    <property type="entry name" value="Multidrug efflux transporter AcrB transmembrane domain"/>
    <property type="match status" value="2"/>
</dbReference>
<comment type="similarity">
    <text evidence="2">Belongs to the resistance-nodulation-cell division (RND) (TC 2.A.6) family. MmpL subfamily.</text>
</comment>
<feature type="transmembrane region" description="Helical" evidence="7">
    <location>
        <begin position="239"/>
        <end position="268"/>
    </location>
</feature>
<evidence type="ECO:0000256" key="1">
    <source>
        <dbReference type="ARBA" id="ARBA00004651"/>
    </source>
</evidence>
<dbReference type="RefSeq" id="WP_133053658.1">
    <property type="nucleotide sequence ID" value="NZ_JACKSN010000099.1"/>
</dbReference>
<feature type="transmembrane region" description="Helical" evidence="7">
    <location>
        <begin position="12"/>
        <end position="34"/>
    </location>
</feature>
<dbReference type="PANTHER" id="PTHR33406:SF6">
    <property type="entry name" value="MEMBRANE PROTEIN YDGH-RELATED"/>
    <property type="match status" value="1"/>
</dbReference>
<dbReference type="GO" id="GO:0005886">
    <property type="term" value="C:plasma membrane"/>
    <property type="evidence" value="ECO:0007669"/>
    <property type="project" value="UniProtKB-SubCell"/>
</dbReference>
<feature type="domain" description="Membrane transport protein MMPL" evidence="8">
    <location>
        <begin position="50"/>
        <end position="375"/>
    </location>
</feature>
<evidence type="ECO:0000313" key="9">
    <source>
        <dbReference type="EMBL" id="ORX06803.1"/>
    </source>
</evidence>
<dbReference type="OrthoDB" id="2365435at2"/>
<dbReference type="Proteomes" id="UP000193090">
    <property type="component" value="Unassembled WGS sequence"/>
</dbReference>
<dbReference type="InterPro" id="IPR004869">
    <property type="entry name" value="MMPL_dom"/>
</dbReference>
<proteinExistence type="inferred from homology"/>
<gene>
    <name evidence="9" type="ORF">AWC30_05835</name>
</gene>
<feature type="transmembrane region" description="Helical" evidence="7">
    <location>
        <begin position="865"/>
        <end position="890"/>
    </location>
</feature>
<evidence type="ECO:0000256" key="2">
    <source>
        <dbReference type="ARBA" id="ARBA00010157"/>
    </source>
</evidence>
<evidence type="ECO:0000256" key="5">
    <source>
        <dbReference type="ARBA" id="ARBA00022989"/>
    </source>
</evidence>
<feature type="transmembrane region" description="Helical" evidence="7">
    <location>
        <begin position="767"/>
        <end position="786"/>
    </location>
</feature>
<feature type="domain" description="Membrane transport protein MMPL" evidence="8">
    <location>
        <begin position="584"/>
        <end position="937"/>
    </location>
</feature>
<comment type="subcellular location">
    <subcellularLocation>
        <location evidence="1">Cell membrane</location>
        <topology evidence="1">Multi-pass membrane protein</topology>
    </subcellularLocation>
</comment>
<feature type="transmembrane region" description="Helical" evidence="7">
    <location>
        <begin position="365"/>
        <end position="387"/>
    </location>
</feature>
<feature type="transmembrane region" description="Helical" evidence="7">
    <location>
        <begin position="289"/>
        <end position="312"/>
    </location>
</feature>
<protein>
    <recommendedName>
        <fullName evidence="8">Membrane transport protein MMPL domain-containing protein</fullName>
    </recommendedName>
</protein>
<feature type="transmembrane region" description="Helical" evidence="7">
    <location>
        <begin position="187"/>
        <end position="206"/>
    </location>
</feature>
<feature type="transmembrane region" description="Helical" evidence="7">
    <location>
        <begin position="910"/>
        <end position="930"/>
    </location>
</feature>
<organism evidence="9 10">
    <name type="scientific">Mycolicibacillus trivialis</name>
    <dbReference type="NCBI Taxonomy" id="1798"/>
    <lineage>
        <taxon>Bacteria</taxon>
        <taxon>Bacillati</taxon>
        <taxon>Actinomycetota</taxon>
        <taxon>Actinomycetes</taxon>
        <taxon>Mycobacteriales</taxon>
        <taxon>Mycobacteriaceae</taxon>
        <taxon>Mycolicibacillus</taxon>
    </lineage>
</organism>
<name>A0A1X2EMH0_9MYCO</name>
<keyword evidence="3" id="KW-1003">Cell membrane</keyword>
<keyword evidence="5 7" id="KW-1133">Transmembrane helix</keyword>
<evidence type="ECO:0000256" key="6">
    <source>
        <dbReference type="ARBA" id="ARBA00023136"/>
    </source>
</evidence>